<feature type="domain" description="DUF2179" evidence="7">
    <location>
        <begin position="229"/>
        <end position="283"/>
    </location>
</feature>
<dbReference type="Gene3D" id="3.30.70.120">
    <property type="match status" value="1"/>
</dbReference>
<proteinExistence type="predicted"/>
<evidence type="ECO:0000256" key="5">
    <source>
        <dbReference type="ARBA" id="ARBA00023136"/>
    </source>
</evidence>
<feature type="transmembrane region" description="Helical" evidence="6">
    <location>
        <begin position="12"/>
        <end position="32"/>
    </location>
</feature>
<dbReference type="InterPro" id="IPR051461">
    <property type="entry name" value="UPF0750_membrane"/>
</dbReference>
<dbReference type="EMBL" id="MSZX01000001">
    <property type="protein sequence ID" value="OPA81466.1"/>
    <property type="molecule type" value="Genomic_DNA"/>
</dbReference>
<feature type="transmembrane region" description="Helical" evidence="6">
    <location>
        <begin position="82"/>
        <end position="109"/>
    </location>
</feature>
<keyword evidence="3 6" id="KW-0812">Transmembrane</keyword>
<name>A0A1T2XP14_9BACL</name>
<evidence type="ECO:0000256" key="4">
    <source>
        <dbReference type="ARBA" id="ARBA00022989"/>
    </source>
</evidence>
<comment type="subcellular location">
    <subcellularLocation>
        <location evidence="1">Cell membrane</location>
        <topology evidence="1">Multi-pass membrane protein</topology>
    </subcellularLocation>
</comment>
<dbReference type="Pfam" id="PF10035">
    <property type="entry name" value="DUF2179"/>
    <property type="match status" value="1"/>
</dbReference>
<feature type="transmembrane region" description="Helical" evidence="6">
    <location>
        <begin position="44"/>
        <end position="70"/>
    </location>
</feature>
<evidence type="ECO:0000256" key="2">
    <source>
        <dbReference type="ARBA" id="ARBA00022475"/>
    </source>
</evidence>
<dbReference type="Pfam" id="PF02588">
    <property type="entry name" value="YitT_membrane"/>
    <property type="match status" value="1"/>
</dbReference>
<dbReference type="PANTHER" id="PTHR33545:SF10">
    <property type="entry name" value="UPF0750 MEMBRANE PROTEIN YPJC"/>
    <property type="match status" value="1"/>
</dbReference>
<gene>
    <name evidence="8" type="ORF">BVG16_03930</name>
</gene>
<dbReference type="OrthoDB" id="1758221at2"/>
<feature type="transmembrane region" description="Helical" evidence="6">
    <location>
        <begin position="155"/>
        <end position="176"/>
    </location>
</feature>
<keyword evidence="4 6" id="KW-1133">Transmembrane helix</keyword>
<organism evidence="8 9">
    <name type="scientific">Paenibacillus selenitireducens</name>
    <dbReference type="NCBI Taxonomy" id="1324314"/>
    <lineage>
        <taxon>Bacteria</taxon>
        <taxon>Bacillati</taxon>
        <taxon>Bacillota</taxon>
        <taxon>Bacilli</taxon>
        <taxon>Bacillales</taxon>
        <taxon>Paenibacillaceae</taxon>
        <taxon>Paenibacillus</taxon>
    </lineage>
</organism>
<evidence type="ECO:0000256" key="1">
    <source>
        <dbReference type="ARBA" id="ARBA00004651"/>
    </source>
</evidence>
<dbReference type="STRING" id="1324314.BVG16_03930"/>
<dbReference type="GO" id="GO:0005886">
    <property type="term" value="C:plasma membrane"/>
    <property type="evidence" value="ECO:0007669"/>
    <property type="project" value="UniProtKB-SubCell"/>
</dbReference>
<feature type="transmembrane region" description="Helical" evidence="6">
    <location>
        <begin position="115"/>
        <end position="134"/>
    </location>
</feature>
<dbReference type="InterPro" id="IPR003740">
    <property type="entry name" value="YitT"/>
</dbReference>
<dbReference type="PANTHER" id="PTHR33545">
    <property type="entry name" value="UPF0750 MEMBRANE PROTEIN YITT-RELATED"/>
    <property type="match status" value="1"/>
</dbReference>
<comment type="caution">
    <text evidence="8">The sequence shown here is derived from an EMBL/GenBank/DDBJ whole genome shotgun (WGS) entry which is preliminary data.</text>
</comment>
<dbReference type="InterPro" id="IPR015867">
    <property type="entry name" value="N-reg_PII/ATP_PRibTrfase_C"/>
</dbReference>
<evidence type="ECO:0000256" key="6">
    <source>
        <dbReference type="SAM" id="Phobius"/>
    </source>
</evidence>
<dbReference type="RefSeq" id="WP_078497205.1">
    <property type="nucleotide sequence ID" value="NZ_MSZX01000001.1"/>
</dbReference>
<dbReference type="CDD" id="cd16380">
    <property type="entry name" value="YitT_C"/>
    <property type="match status" value="1"/>
</dbReference>
<dbReference type="InterPro" id="IPR019264">
    <property type="entry name" value="DUF2179"/>
</dbReference>
<evidence type="ECO:0000256" key="3">
    <source>
        <dbReference type="ARBA" id="ARBA00022692"/>
    </source>
</evidence>
<dbReference type="Proteomes" id="UP000190188">
    <property type="component" value="Unassembled WGS sequence"/>
</dbReference>
<accession>A0A1T2XP14</accession>
<keyword evidence="9" id="KW-1185">Reference proteome</keyword>
<keyword evidence="5 6" id="KW-0472">Membrane</keyword>
<evidence type="ECO:0000313" key="9">
    <source>
        <dbReference type="Proteomes" id="UP000190188"/>
    </source>
</evidence>
<reference evidence="8 9" key="1">
    <citation type="submission" date="2017-01" db="EMBL/GenBank/DDBJ databases">
        <title>Genome analysis of Paenibacillus selenitrireducens ES3-24.</title>
        <authorList>
            <person name="Xu D."/>
            <person name="Yao R."/>
            <person name="Zheng S."/>
        </authorList>
    </citation>
    <scope>NUCLEOTIDE SEQUENCE [LARGE SCALE GENOMIC DNA]</scope>
    <source>
        <strain evidence="8 9">ES3-24</strain>
    </source>
</reference>
<protein>
    <recommendedName>
        <fullName evidence="7">DUF2179 domain-containing protein</fullName>
    </recommendedName>
</protein>
<evidence type="ECO:0000259" key="7">
    <source>
        <dbReference type="Pfam" id="PF10035"/>
    </source>
</evidence>
<dbReference type="AlphaFoldDB" id="A0A1T2XP14"/>
<sequence length="289" mass="31800">MKLHNFISPFKQTIPILLGTAIYAFGLLYFVIPNKLMEGGLTGIALLLNYVFEIQPSLSTLLLNIPLFLVGLKILGGRPMGYTIVGTLSLSFFLWLLERLISAGIIVPFNAEHDIILAALYAGVTLGAGLGIVFRFGGTTGGVDIIARILNRNRGWSMGQIILMLDVVIIGSALFFIPKEKILYTFVTVFIASKLIDFIQEGAYAAKAFTIISDHAPEIADIITKEMERGVTLIPVIGAYSKQAKHMAYCVISRQEMRRLQGIIRSVDPRAFIIINDVHDVHGEGFKES</sequence>
<evidence type="ECO:0000313" key="8">
    <source>
        <dbReference type="EMBL" id="OPA81466.1"/>
    </source>
</evidence>
<keyword evidence="2" id="KW-1003">Cell membrane</keyword>
<dbReference type="PIRSF" id="PIRSF006483">
    <property type="entry name" value="Membrane_protein_YitT"/>
    <property type="match status" value="1"/>
</dbReference>